<proteinExistence type="predicted"/>
<reference evidence="2 3" key="1">
    <citation type="submission" date="2019-01" db="EMBL/GenBank/DDBJ databases">
        <title>Nocardioides guangzhouensis sp. nov., an actinobacterium isolated from soil.</title>
        <authorList>
            <person name="Fu Y."/>
            <person name="Cai Y."/>
            <person name="Lin Z."/>
            <person name="Chen P."/>
        </authorList>
    </citation>
    <scope>NUCLEOTIDE SEQUENCE [LARGE SCALE GENOMIC DNA]</scope>
    <source>
        <strain evidence="2 3">NBRC 105384</strain>
    </source>
</reference>
<organism evidence="2 3">
    <name type="scientific">Nocardioides iriomotensis</name>
    <dbReference type="NCBI Taxonomy" id="715784"/>
    <lineage>
        <taxon>Bacteria</taxon>
        <taxon>Bacillati</taxon>
        <taxon>Actinomycetota</taxon>
        <taxon>Actinomycetes</taxon>
        <taxon>Propionibacteriales</taxon>
        <taxon>Nocardioidaceae</taxon>
        <taxon>Nocardioides</taxon>
    </lineage>
</organism>
<dbReference type="NCBIfam" id="TIGR03083">
    <property type="entry name" value="maleylpyruvate isomerase family mycothiol-dependent enzyme"/>
    <property type="match status" value="1"/>
</dbReference>
<keyword evidence="3" id="KW-1185">Reference proteome</keyword>
<dbReference type="GO" id="GO:0046872">
    <property type="term" value="F:metal ion binding"/>
    <property type="evidence" value="ECO:0007669"/>
    <property type="project" value="InterPro"/>
</dbReference>
<evidence type="ECO:0000259" key="1">
    <source>
        <dbReference type="Pfam" id="PF11716"/>
    </source>
</evidence>
<dbReference type="OrthoDB" id="3268903at2"/>
<dbReference type="InterPro" id="IPR017519">
    <property type="entry name" value="CHP03085"/>
</dbReference>
<feature type="domain" description="Mycothiol-dependent maleylpyruvate isomerase metal-binding" evidence="1">
    <location>
        <begin position="18"/>
        <end position="72"/>
    </location>
</feature>
<evidence type="ECO:0000313" key="3">
    <source>
        <dbReference type="Proteomes" id="UP000291189"/>
    </source>
</evidence>
<name>A0A4Q5J0K2_9ACTN</name>
<dbReference type="Pfam" id="PF11716">
    <property type="entry name" value="MDMPI_N"/>
    <property type="match status" value="1"/>
</dbReference>
<sequence length="207" mass="22515">MAQSERAALCDTALQVGEDQPTLCGDWTVKDLVAHLLVRERSLGAVGIAVAPLARVTEAEMRRVGKAGFAELVERLRGGPPLWSPYAVPKIDQLTNTLEFFVHHEDIRRAQDGWEPRVLGDDEQKLLWSMVRTAGKQLVRNATVGVWLRNATTGSEVVLKDASEPVVVTGVPSELTMFAFGRQQQARVELSGPDEAVATLTGASLGF</sequence>
<dbReference type="NCBIfam" id="TIGR03085">
    <property type="entry name" value="TIGR03085 family metal-binding protein"/>
    <property type="match status" value="1"/>
</dbReference>
<dbReference type="EMBL" id="SDPU01000022">
    <property type="protein sequence ID" value="RYU12067.1"/>
    <property type="molecule type" value="Genomic_DNA"/>
</dbReference>
<dbReference type="Proteomes" id="UP000291189">
    <property type="component" value="Unassembled WGS sequence"/>
</dbReference>
<dbReference type="SUPFAM" id="SSF109854">
    <property type="entry name" value="DinB/YfiT-like putative metalloenzymes"/>
    <property type="match status" value="1"/>
</dbReference>
<dbReference type="InterPro" id="IPR017517">
    <property type="entry name" value="Maleyloyr_isom"/>
</dbReference>
<gene>
    <name evidence="2" type="ORF">ETU37_11510</name>
</gene>
<accession>A0A4Q5J0K2</accession>
<dbReference type="InterPro" id="IPR024344">
    <property type="entry name" value="MDMPI_metal-binding"/>
</dbReference>
<protein>
    <submittedName>
        <fullName evidence="2">TIGR03085 family protein</fullName>
    </submittedName>
</protein>
<evidence type="ECO:0000313" key="2">
    <source>
        <dbReference type="EMBL" id="RYU12067.1"/>
    </source>
</evidence>
<dbReference type="AlphaFoldDB" id="A0A4Q5J0K2"/>
<comment type="caution">
    <text evidence="2">The sequence shown here is derived from an EMBL/GenBank/DDBJ whole genome shotgun (WGS) entry which is preliminary data.</text>
</comment>
<dbReference type="InterPro" id="IPR034660">
    <property type="entry name" value="DinB/YfiT-like"/>
</dbReference>